<dbReference type="PRINTS" id="PR00033">
    <property type="entry name" value="HTHASNC"/>
</dbReference>
<keyword evidence="2" id="KW-0238">DNA-binding</keyword>
<evidence type="ECO:0000256" key="2">
    <source>
        <dbReference type="ARBA" id="ARBA00023125"/>
    </source>
</evidence>
<sequence>MTSTTTATAITRTTRNTTIDPLVGIQRTSAAILGAERTIPAGPRPGRSTAIDAVDQQLIDLLRANGRASYAELARQVGLSSPAVHERVGKLEAAGVITGYRAVVDPGSVGLDVTALVSVIESDMVDDTGVEAAMREVPGIEDCWRVAGSEGYVLKVRVTDIPALEATIDALNRIRGVARTRTTVVLSTKWEGRHG</sequence>
<dbReference type="Gene3D" id="1.10.10.10">
    <property type="entry name" value="Winged helix-like DNA-binding domain superfamily/Winged helix DNA-binding domain"/>
    <property type="match status" value="1"/>
</dbReference>
<evidence type="ECO:0000313" key="6">
    <source>
        <dbReference type="Proteomes" id="UP000319865"/>
    </source>
</evidence>
<dbReference type="InterPro" id="IPR019887">
    <property type="entry name" value="Tscrpt_reg_AsnC/Lrp_C"/>
</dbReference>
<comment type="caution">
    <text evidence="5">The sequence shown here is derived from an EMBL/GenBank/DDBJ whole genome shotgun (WGS) entry which is preliminary data.</text>
</comment>
<dbReference type="PROSITE" id="PS00519">
    <property type="entry name" value="HTH_ASNC_1"/>
    <property type="match status" value="1"/>
</dbReference>
<dbReference type="AlphaFoldDB" id="A0A543PB26"/>
<accession>A0A543PB26</accession>
<evidence type="ECO:0000259" key="4">
    <source>
        <dbReference type="PROSITE" id="PS50956"/>
    </source>
</evidence>
<dbReference type="SMART" id="SM00344">
    <property type="entry name" value="HTH_ASNC"/>
    <property type="match status" value="1"/>
</dbReference>
<reference evidence="5 6" key="1">
    <citation type="submission" date="2019-06" db="EMBL/GenBank/DDBJ databases">
        <title>Sequencing the genomes of 1000 actinobacteria strains.</title>
        <authorList>
            <person name="Klenk H.-P."/>
        </authorList>
    </citation>
    <scope>NUCLEOTIDE SEQUENCE [LARGE SCALE GENOMIC DNA]</scope>
    <source>
        <strain evidence="5 6">DSM 46837</strain>
    </source>
</reference>
<dbReference type="PANTHER" id="PTHR30154:SF53">
    <property type="entry name" value="HTH-TYPE TRANSCRIPTIONAL REGULATOR LRPC"/>
    <property type="match status" value="1"/>
</dbReference>
<keyword evidence="3" id="KW-0804">Transcription</keyword>
<keyword evidence="1" id="KW-0805">Transcription regulation</keyword>
<dbReference type="Gene3D" id="3.30.70.920">
    <property type="match status" value="1"/>
</dbReference>
<evidence type="ECO:0000313" key="5">
    <source>
        <dbReference type="EMBL" id="TQN41275.1"/>
    </source>
</evidence>
<feature type="domain" description="HTH asnC-type" evidence="4">
    <location>
        <begin position="51"/>
        <end position="112"/>
    </location>
</feature>
<dbReference type="PANTHER" id="PTHR30154">
    <property type="entry name" value="LEUCINE-RESPONSIVE REGULATORY PROTEIN"/>
    <property type="match status" value="1"/>
</dbReference>
<dbReference type="InterPro" id="IPR011008">
    <property type="entry name" value="Dimeric_a/b-barrel"/>
</dbReference>
<dbReference type="EMBL" id="VFQE01000001">
    <property type="protein sequence ID" value="TQN41275.1"/>
    <property type="molecule type" value="Genomic_DNA"/>
</dbReference>
<evidence type="ECO:0000256" key="3">
    <source>
        <dbReference type="ARBA" id="ARBA00023163"/>
    </source>
</evidence>
<keyword evidence="6" id="KW-1185">Reference proteome</keyword>
<dbReference type="GO" id="GO:0043565">
    <property type="term" value="F:sequence-specific DNA binding"/>
    <property type="evidence" value="ECO:0007669"/>
    <property type="project" value="InterPro"/>
</dbReference>
<evidence type="ECO:0000256" key="1">
    <source>
        <dbReference type="ARBA" id="ARBA00023015"/>
    </source>
</evidence>
<dbReference type="SUPFAM" id="SSF46785">
    <property type="entry name" value="Winged helix' DNA-binding domain"/>
    <property type="match status" value="1"/>
</dbReference>
<dbReference type="GO" id="GO:0005829">
    <property type="term" value="C:cytosol"/>
    <property type="evidence" value="ECO:0007669"/>
    <property type="project" value="TreeGrafter"/>
</dbReference>
<dbReference type="SUPFAM" id="SSF54909">
    <property type="entry name" value="Dimeric alpha+beta barrel"/>
    <property type="match status" value="1"/>
</dbReference>
<proteinExistence type="predicted"/>
<dbReference type="InterPro" id="IPR011991">
    <property type="entry name" value="ArsR-like_HTH"/>
</dbReference>
<dbReference type="PROSITE" id="PS50956">
    <property type="entry name" value="HTH_ASNC_2"/>
    <property type="match status" value="1"/>
</dbReference>
<dbReference type="InterPro" id="IPR036390">
    <property type="entry name" value="WH_DNA-bd_sf"/>
</dbReference>
<name>A0A543PB26_9ACTN</name>
<dbReference type="CDD" id="cd00090">
    <property type="entry name" value="HTH_ARSR"/>
    <property type="match status" value="1"/>
</dbReference>
<dbReference type="InterPro" id="IPR036388">
    <property type="entry name" value="WH-like_DNA-bd_sf"/>
</dbReference>
<dbReference type="Pfam" id="PF13404">
    <property type="entry name" value="HTH_AsnC-type"/>
    <property type="match status" value="1"/>
</dbReference>
<dbReference type="GO" id="GO:0043200">
    <property type="term" value="P:response to amino acid"/>
    <property type="evidence" value="ECO:0007669"/>
    <property type="project" value="TreeGrafter"/>
</dbReference>
<dbReference type="Proteomes" id="UP000319865">
    <property type="component" value="Unassembled WGS sequence"/>
</dbReference>
<dbReference type="InterPro" id="IPR019885">
    <property type="entry name" value="Tscrpt_reg_HTH_AsnC-type_CS"/>
</dbReference>
<organism evidence="5 6">
    <name type="scientific">Blastococcus colisei</name>
    <dbReference type="NCBI Taxonomy" id="1564162"/>
    <lineage>
        <taxon>Bacteria</taxon>
        <taxon>Bacillati</taxon>
        <taxon>Actinomycetota</taxon>
        <taxon>Actinomycetes</taxon>
        <taxon>Geodermatophilales</taxon>
        <taxon>Geodermatophilaceae</taxon>
        <taxon>Blastococcus</taxon>
    </lineage>
</organism>
<dbReference type="InterPro" id="IPR019888">
    <property type="entry name" value="Tscrpt_reg_AsnC-like"/>
</dbReference>
<dbReference type="InterPro" id="IPR000485">
    <property type="entry name" value="AsnC-type_HTH_dom"/>
</dbReference>
<gene>
    <name evidence="5" type="ORF">FHU33_0638</name>
</gene>
<protein>
    <submittedName>
        <fullName evidence="5">AsnC family transcriptional regulator</fullName>
    </submittedName>
</protein>
<dbReference type="Pfam" id="PF01037">
    <property type="entry name" value="AsnC_trans_reg"/>
    <property type="match status" value="1"/>
</dbReference>